<feature type="signal peptide" evidence="26">
    <location>
        <begin position="1"/>
        <end position="23"/>
    </location>
</feature>
<keyword evidence="13" id="KW-1133">Transmembrane helix</keyword>
<evidence type="ECO:0000256" key="20">
    <source>
        <dbReference type="ARBA" id="ARBA00023766"/>
    </source>
</evidence>
<dbReference type="GO" id="GO:0005783">
    <property type="term" value="C:endoplasmic reticulum"/>
    <property type="evidence" value="ECO:0007669"/>
    <property type="project" value="TreeGrafter"/>
</dbReference>
<reference evidence="28" key="1">
    <citation type="submission" date="2013-09" db="EMBL/GenBank/DDBJ databases">
        <title>Corchorus olitorius genome sequencing.</title>
        <authorList>
            <person name="Alam M."/>
            <person name="Haque M.S."/>
            <person name="Islam M.S."/>
            <person name="Emdad E.M."/>
            <person name="Islam M.M."/>
            <person name="Ahmed B."/>
            <person name="Halim A."/>
            <person name="Hossen Q.M.M."/>
            <person name="Hossain M.Z."/>
            <person name="Ahmed R."/>
            <person name="Khan M.M."/>
            <person name="Islam R."/>
            <person name="Rashid M.M."/>
            <person name="Khan S.A."/>
            <person name="Rahman M.S."/>
            <person name="Alam M."/>
            <person name="Yahiya A.S."/>
            <person name="Khan M.S."/>
            <person name="Azam M.S."/>
            <person name="Haque T."/>
            <person name="Lashkar M.Z.H."/>
            <person name="Akhand A.I."/>
            <person name="Morshed G."/>
            <person name="Roy S."/>
            <person name="Uddin K.S."/>
            <person name="Rabeya T."/>
            <person name="Hossain A.S."/>
            <person name="Chowdhury A."/>
            <person name="Snigdha A.R."/>
            <person name="Mortoza M.S."/>
            <person name="Matin S.A."/>
            <person name="Hoque S.M.E."/>
            <person name="Islam M.K."/>
            <person name="Roy D.K."/>
            <person name="Haider R."/>
            <person name="Moosa M.M."/>
            <person name="Elias S.M."/>
            <person name="Hasan A.M."/>
            <person name="Jahan S."/>
            <person name="Shafiuddin M."/>
            <person name="Mahmood N."/>
            <person name="Shommy N.S."/>
        </authorList>
    </citation>
    <scope>NUCLEOTIDE SEQUENCE [LARGE SCALE GENOMIC DNA]</scope>
    <source>
        <strain evidence="28">cv. O-4</strain>
    </source>
</reference>
<dbReference type="InterPro" id="IPR017972">
    <property type="entry name" value="Cyt_P450_CS"/>
</dbReference>
<accession>A0A1R3HWX7</accession>
<evidence type="ECO:0000256" key="19">
    <source>
        <dbReference type="ARBA" id="ARBA00023278"/>
    </source>
</evidence>
<keyword evidence="8" id="KW-0812">Transmembrane</keyword>
<evidence type="ECO:0000256" key="24">
    <source>
        <dbReference type="PIRSR" id="PIRSR602401-1"/>
    </source>
</evidence>
<keyword evidence="17" id="KW-0472">Membrane</keyword>
<keyword evidence="19" id="KW-0379">Hydroxylation</keyword>
<evidence type="ECO:0000256" key="11">
    <source>
        <dbReference type="ARBA" id="ARBA00022737"/>
    </source>
</evidence>
<evidence type="ECO:0000256" key="25">
    <source>
        <dbReference type="SAM" id="MobiDB-lite"/>
    </source>
</evidence>
<dbReference type="FunFam" id="3.80.10.10:FF:000224">
    <property type="entry name" value="Leucine-rich repeat extensin-like protein 1"/>
    <property type="match status" value="1"/>
</dbReference>
<keyword evidence="5" id="KW-0964">Secreted</keyword>
<feature type="compositionally biased region" description="Pro residues" evidence="25">
    <location>
        <begin position="724"/>
        <end position="752"/>
    </location>
</feature>
<evidence type="ECO:0000256" key="8">
    <source>
        <dbReference type="ARBA" id="ARBA00022692"/>
    </source>
</evidence>
<evidence type="ECO:0000313" key="28">
    <source>
        <dbReference type="Proteomes" id="UP000187203"/>
    </source>
</evidence>
<keyword evidence="9 24" id="KW-0479">Metal-binding</keyword>
<dbReference type="EMBL" id="AWUE01019240">
    <property type="protein sequence ID" value="OMO74862.1"/>
    <property type="molecule type" value="Genomic_DNA"/>
</dbReference>
<organism evidence="27 28">
    <name type="scientific">Corchorus olitorius</name>
    <dbReference type="NCBI Taxonomy" id="93759"/>
    <lineage>
        <taxon>Eukaryota</taxon>
        <taxon>Viridiplantae</taxon>
        <taxon>Streptophyta</taxon>
        <taxon>Embryophyta</taxon>
        <taxon>Tracheophyta</taxon>
        <taxon>Spermatophyta</taxon>
        <taxon>Magnoliopsida</taxon>
        <taxon>eudicotyledons</taxon>
        <taxon>Gunneridae</taxon>
        <taxon>Pentapetalae</taxon>
        <taxon>rosids</taxon>
        <taxon>malvids</taxon>
        <taxon>Malvales</taxon>
        <taxon>Malvaceae</taxon>
        <taxon>Grewioideae</taxon>
        <taxon>Apeibeae</taxon>
        <taxon>Corchorus</taxon>
    </lineage>
</organism>
<feature type="compositionally biased region" description="Basic and acidic residues" evidence="25">
    <location>
        <begin position="455"/>
        <end position="475"/>
    </location>
</feature>
<dbReference type="GO" id="GO:0016709">
    <property type="term" value="F:oxidoreductase activity, acting on paired donors, with incorporation or reduction of molecular oxygen, NAD(P)H as one donor, and incorporation of one atom of oxygen"/>
    <property type="evidence" value="ECO:0007669"/>
    <property type="project" value="TreeGrafter"/>
</dbReference>
<proteinExistence type="inferred from homology"/>
<evidence type="ECO:0000256" key="26">
    <source>
        <dbReference type="SAM" id="SignalP"/>
    </source>
</evidence>
<keyword evidence="16" id="KW-0503">Monooxygenase</keyword>
<dbReference type="PRINTS" id="PR00385">
    <property type="entry name" value="P450"/>
</dbReference>
<dbReference type="InterPro" id="IPR036396">
    <property type="entry name" value="Cyt_P450_sf"/>
</dbReference>
<evidence type="ECO:0000256" key="1">
    <source>
        <dbReference type="ARBA" id="ARBA00001971"/>
    </source>
</evidence>
<dbReference type="InterPro" id="IPR044225">
    <property type="entry name" value="KO_chloroplastic"/>
</dbReference>
<comment type="similarity">
    <text evidence="3">Belongs to the cytochrome P450 family.</text>
</comment>
<protein>
    <recommendedName>
        <fullName evidence="23">ent-kaurene monooxygenase</fullName>
        <ecNumber evidence="23">1.14.14.86</ecNumber>
    </recommendedName>
    <alternativeName>
        <fullName evidence="21">Cell wall hydroxyproline-rich glycoprotein</fullName>
    </alternativeName>
</protein>
<dbReference type="STRING" id="93759.A0A1R3HWX7"/>
<keyword evidence="6" id="KW-0433">Leucine-rich repeat</keyword>
<dbReference type="InterPro" id="IPR001128">
    <property type="entry name" value="Cyt_P450"/>
</dbReference>
<feature type="compositionally biased region" description="Pro residues" evidence="25">
    <location>
        <begin position="415"/>
        <end position="445"/>
    </location>
</feature>
<dbReference type="SUPFAM" id="SSF48264">
    <property type="entry name" value="Cytochrome P450"/>
    <property type="match status" value="1"/>
</dbReference>
<dbReference type="PROSITE" id="PS00086">
    <property type="entry name" value="CYTOCHROME_P450"/>
    <property type="match status" value="1"/>
</dbReference>
<dbReference type="Pfam" id="PF00067">
    <property type="entry name" value="p450"/>
    <property type="match status" value="1"/>
</dbReference>
<feature type="chain" id="PRO_5012751629" description="ent-kaurene monooxygenase" evidence="26">
    <location>
        <begin position="24"/>
        <end position="1263"/>
    </location>
</feature>
<feature type="compositionally biased region" description="Pro residues" evidence="25">
    <location>
        <begin position="658"/>
        <end position="707"/>
    </location>
</feature>
<dbReference type="GO" id="GO:0020037">
    <property type="term" value="F:heme binding"/>
    <property type="evidence" value="ECO:0007669"/>
    <property type="project" value="InterPro"/>
</dbReference>
<dbReference type="InterPro" id="IPR001611">
    <property type="entry name" value="Leu-rich_rpt"/>
</dbReference>
<dbReference type="PANTHER" id="PTHR47283">
    <property type="entry name" value="ENT-KAURENE OXIDASE, CHLOROPLASTIC"/>
    <property type="match status" value="1"/>
</dbReference>
<evidence type="ECO:0000313" key="27">
    <source>
        <dbReference type="EMBL" id="OMO74862.1"/>
    </source>
</evidence>
<dbReference type="GO" id="GO:0009686">
    <property type="term" value="P:gibberellin biosynthetic process"/>
    <property type="evidence" value="ECO:0007669"/>
    <property type="project" value="InterPro"/>
</dbReference>
<dbReference type="GO" id="GO:0052615">
    <property type="term" value="F:ent-kaurene oxidase activity"/>
    <property type="evidence" value="ECO:0007669"/>
    <property type="project" value="UniProtKB-EC"/>
</dbReference>
<dbReference type="CDD" id="cd11075">
    <property type="entry name" value="CYP77_89"/>
    <property type="match status" value="1"/>
</dbReference>
<feature type="compositionally biased region" description="Pro residues" evidence="25">
    <location>
        <begin position="514"/>
        <end position="570"/>
    </location>
</feature>
<dbReference type="GO" id="GO:0009707">
    <property type="term" value="C:chloroplast outer membrane"/>
    <property type="evidence" value="ECO:0007669"/>
    <property type="project" value="UniProtKB-SubCell"/>
</dbReference>
<evidence type="ECO:0000256" key="17">
    <source>
        <dbReference type="ARBA" id="ARBA00023136"/>
    </source>
</evidence>
<dbReference type="FunFam" id="1.10.630.10:FF:000062">
    <property type="entry name" value="Ent-kaurene oxidase 2"/>
    <property type="match status" value="1"/>
</dbReference>
<dbReference type="AlphaFoldDB" id="A0A1R3HWX7"/>
<dbReference type="InterPro" id="IPR003591">
    <property type="entry name" value="Leu-rich_rpt_typical-subtyp"/>
</dbReference>
<evidence type="ECO:0000256" key="9">
    <source>
        <dbReference type="ARBA" id="ARBA00022723"/>
    </source>
</evidence>
<comment type="caution">
    <text evidence="27">The sequence shown here is derived from an EMBL/GenBank/DDBJ whole genome shotgun (WGS) entry which is preliminary data.</text>
</comment>
<name>A0A1R3HWX7_9ROSI</name>
<feature type="compositionally biased region" description="Basic and acidic residues" evidence="25">
    <location>
        <begin position="364"/>
        <end position="375"/>
    </location>
</feature>
<evidence type="ECO:0000256" key="3">
    <source>
        <dbReference type="ARBA" id="ARBA00010617"/>
    </source>
</evidence>
<keyword evidence="12" id="KW-0934">Plastid</keyword>
<keyword evidence="7 24" id="KW-0349">Heme</keyword>
<evidence type="ECO:0000256" key="5">
    <source>
        <dbReference type="ARBA" id="ARBA00022525"/>
    </source>
</evidence>
<evidence type="ECO:0000256" key="12">
    <source>
        <dbReference type="ARBA" id="ARBA00022805"/>
    </source>
</evidence>
<dbReference type="OrthoDB" id="2789670at2759"/>
<feature type="compositionally biased region" description="Pro residues" evidence="25">
    <location>
        <begin position="592"/>
        <end position="641"/>
    </location>
</feature>
<dbReference type="Proteomes" id="UP000187203">
    <property type="component" value="Unassembled WGS sequence"/>
</dbReference>
<dbReference type="SUPFAM" id="SSF52058">
    <property type="entry name" value="L domain-like"/>
    <property type="match status" value="1"/>
</dbReference>
<evidence type="ECO:0000256" key="7">
    <source>
        <dbReference type="ARBA" id="ARBA00022617"/>
    </source>
</evidence>
<evidence type="ECO:0000256" key="14">
    <source>
        <dbReference type="ARBA" id="ARBA00023002"/>
    </source>
</evidence>
<feature type="compositionally biased region" description="Pro residues" evidence="25">
    <location>
        <begin position="476"/>
        <end position="496"/>
    </location>
</feature>
<sequence length="1263" mass="139471">MQTSGCFLTLLLFPLLSSSFSYALSDFEIAYISRRQLLALPENGELPDDYESKVSLNLTFPNLRLRRAYIALQAWKHAIYSDPFKTTQNWEGPNVCDYNGVFCAQALDDPKLNGVAGIDLNHADIAGYLPVELGLLTDIALFHVNSNRFCGIIPKSFSKLTLLFELDVSNNRFVGPFPEVVISLPSLKFLDLRYNNFEGELPSELFEKDLDALFLNNNRFASNIPENFGSSPASVIVVANNKLSGCIPNSIGKMGNTLNEINFENNNLTGCLPSEIGMLANVTVLDIASNTFSGMMAKTLKGLGKIEELDVSYNMLTGFVPDDVCRLSSLNNFTFSHNYFNGVADSCKPSKDIVLDDTSNCLPDRPKQKSAKECHPVVSRPVDCEPKPSPKPQPPKVETPPSTPKQQPPEEQHPKPTPSPEPKPPKQSPPEPKPTPEPVPTPSPTPVSNSPNKESPPKAPEDDPHNRSPVTRERTPPPNSPPPVIQSPELPKPAAPAPKSENPHQESPNVSHHTPPPPVQSPPPPIHSPPPPVYSPPPPPVSSPPPPAGSPPPPTYSPPPLPVSSPPPTLKPSAPAPLDDPHKESPMTRLRSPPPVQSPPPVYSSPPPLPVNSPPPPVQSPPPSPVYSPPPMHPPSKPLTPEPLDDSHKESPNMNQRSPPPVQSSPPPIHSPPPPTPVNSPPPPVYSPPPPVNSPPPMDPPLKPSAPAPLDDSHKESPITRQRLPPPVQSPSPHVYSPPPPVYSPPPTPVNSPPPPPYLQTVSFANSIAVVGLSFLFLIFLKRFVLSGRKNMGSTTLPTVPEVPGLPIIGNLLQLKEKKPHKTFTKWAETYGPIYSIKTGASSVIVINSPETAKEAMVTRYSSISTRKLSNALKILTFDKCMVATSDYDDFHKMAKRHLITNTLGATAQRRHRHHRDTMIENISSQLHALVKDVPQRAVNFRKIFESELFGLAMKEALGKDVESIYVEELGTTLSREELHKVLVLDMMEGAIDVDWRDFFPYLKWIPNKSFEMNIQKKHFRRTVVMNALIKDQMKRIDSGEAVNCYLDYLLAEAKTLTKEQIAMLLWETIIEAADTTLVTTEWAMYELAKDPTRQDRLYHELDKVCGSNKVKEENFSQLRYLDAVFHETLRKYSPAPLVPLRYVHEDTQIGGYYIPAGSEIAVNIYGCNMDKNHWETPEEWKPERFLDEKYDPLDLHKTMAFGAGKRACAGSLQAMLIACAAIGRLVQEFEWRLEDGEEDKVDTVGLTSQKLQPLFAIVKPRN</sequence>
<comment type="subcellular location">
    <subcellularLocation>
        <location evidence="20">Plastid</location>
        <location evidence="20">Chloroplast outer membrane</location>
        <topology evidence="20">Single-pass membrane protein</topology>
    </subcellularLocation>
    <subcellularLocation>
        <location evidence="2">Secreted</location>
        <location evidence="2">Cell wall</location>
    </subcellularLocation>
</comment>
<evidence type="ECO:0000256" key="18">
    <source>
        <dbReference type="ARBA" id="ARBA00023180"/>
    </source>
</evidence>
<feature type="binding site" description="axial binding residue" evidence="24">
    <location>
        <position position="1209"/>
    </location>
    <ligand>
        <name>heme</name>
        <dbReference type="ChEBI" id="CHEBI:30413"/>
    </ligand>
    <ligandPart>
        <name>Fe</name>
        <dbReference type="ChEBI" id="CHEBI:18248"/>
    </ligandPart>
</feature>
<gene>
    <name evidence="27" type="ORF">COLO4_26428</name>
</gene>
<evidence type="ECO:0000256" key="6">
    <source>
        <dbReference type="ARBA" id="ARBA00022614"/>
    </source>
</evidence>
<keyword evidence="11" id="KW-0677">Repeat</keyword>
<evidence type="ECO:0000256" key="4">
    <source>
        <dbReference type="ARBA" id="ARBA00022512"/>
    </source>
</evidence>
<evidence type="ECO:0000256" key="23">
    <source>
        <dbReference type="ARBA" id="ARBA00066565"/>
    </source>
</evidence>
<dbReference type="Gene3D" id="3.80.10.10">
    <property type="entry name" value="Ribonuclease Inhibitor"/>
    <property type="match status" value="2"/>
</dbReference>
<evidence type="ECO:0000256" key="13">
    <source>
        <dbReference type="ARBA" id="ARBA00022989"/>
    </source>
</evidence>
<dbReference type="InterPro" id="IPR002401">
    <property type="entry name" value="Cyt_P450_E_grp-I"/>
</dbReference>
<dbReference type="GO" id="GO:0005506">
    <property type="term" value="F:iron ion binding"/>
    <property type="evidence" value="ECO:0007669"/>
    <property type="project" value="InterPro"/>
</dbReference>
<feature type="compositionally biased region" description="Pro residues" evidence="25">
    <location>
        <begin position="389"/>
        <end position="407"/>
    </location>
</feature>
<keyword evidence="14" id="KW-0560">Oxidoreductase</keyword>
<dbReference type="EC" id="1.14.14.86" evidence="23"/>
<evidence type="ECO:0000256" key="15">
    <source>
        <dbReference type="ARBA" id="ARBA00023004"/>
    </source>
</evidence>
<keyword evidence="28" id="KW-1185">Reference proteome</keyword>
<evidence type="ECO:0000256" key="16">
    <source>
        <dbReference type="ARBA" id="ARBA00023033"/>
    </source>
</evidence>
<dbReference type="PANTHER" id="PTHR47283:SF1">
    <property type="entry name" value="ENT-KAURENE OXIDASE, CHLOROPLASTIC"/>
    <property type="match status" value="1"/>
</dbReference>
<keyword evidence="10 26" id="KW-0732">Signal</keyword>
<comment type="function">
    <text evidence="22">Catalyzes three successive oxidations of the 4-methyl group of ent-kaurene giving kaurenoic acid, a key step in gibberellins (GAs) biosynthesis. GAs, which are involved many processes, including stem elongation, play a central role in plant development.</text>
</comment>
<keyword evidence="15 24" id="KW-0408">Iron</keyword>
<dbReference type="Gene3D" id="1.10.630.10">
    <property type="entry name" value="Cytochrome P450"/>
    <property type="match status" value="1"/>
</dbReference>
<dbReference type="GO" id="GO:0010241">
    <property type="term" value="P:ent-kaurene oxidation to kaurenoic acid"/>
    <property type="evidence" value="ECO:0007669"/>
    <property type="project" value="InterPro"/>
</dbReference>
<keyword evidence="4" id="KW-0134">Cell wall</keyword>
<evidence type="ECO:0000256" key="22">
    <source>
        <dbReference type="ARBA" id="ARBA00058795"/>
    </source>
</evidence>
<dbReference type="PRINTS" id="PR00463">
    <property type="entry name" value="EP450I"/>
</dbReference>
<comment type="cofactor">
    <cofactor evidence="1 24">
        <name>heme</name>
        <dbReference type="ChEBI" id="CHEBI:30413"/>
    </cofactor>
</comment>
<dbReference type="SMART" id="SM00369">
    <property type="entry name" value="LRR_TYP"/>
    <property type="match status" value="3"/>
</dbReference>
<dbReference type="InterPro" id="IPR032675">
    <property type="entry name" value="LRR_dom_sf"/>
</dbReference>
<dbReference type="Pfam" id="PF13855">
    <property type="entry name" value="LRR_8"/>
    <property type="match status" value="2"/>
</dbReference>
<keyword evidence="18" id="KW-0325">Glycoprotein</keyword>
<evidence type="ECO:0000256" key="2">
    <source>
        <dbReference type="ARBA" id="ARBA00004191"/>
    </source>
</evidence>
<feature type="region of interest" description="Disordered" evidence="25">
    <location>
        <begin position="363"/>
        <end position="752"/>
    </location>
</feature>
<evidence type="ECO:0000256" key="10">
    <source>
        <dbReference type="ARBA" id="ARBA00022729"/>
    </source>
</evidence>
<keyword evidence="12" id="KW-1002">Plastid outer membrane</keyword>
<evidence type="ECO:0000256" key="21">
    <source>
        <dbReference type="ARBA" id="ARBA00041871"/>
    </source>
</evidence>